<evidence type="ECO:0000313" key="1">
    <source>
        <dbReference type="EMBL" id="KAJ7083131.1"/>
    </source>
</evidence>
<accession>A0AAD6XRU2</accession>
<evidence type="ECO:0000313" key="2">
    <source>
        <dbReference type="Proteomes" id="UP001222325"/>
    </source>
</evidence>
<organism evidence="1 2">
    <name type="scientific">Mycena belliarum</name>
    <dbReference type="NCBI Taxonomy" id="1033014"/>
    <lineage>
        <taxon>Eukaryota</taxon>
        <taxon>Fungi</taxon>
        <taxon>Dikarya</taxon>
        <taxon>Basidiomycota</taxon>
        <taxon>Agaricomycotina</taxon>
        <taxon>Agaricomycetes</taxon>
        <taxon>Agaricomycetidae</taxon>
        <taxon>Agaricales</taxon>
        <taxon>Marasmiineae</taxon>
        <taxon>Mycenaceae</taxon>
        <taxon>Mycena</taxon>
    </lineage>
</organism>
<dbReference type="AlphaFoldDB" id="A0AAD6XRU2"/>
<sequence length="86" mass="8821">MSSTATFCELPVSAVFDGNTATSSVSLDWVMNSGVPTQSSRASGLLSLPCDAGVLSIFLNGIPVAASLPSDLVLGLDWFHCAMTPS</sequence>
<dbReference type="Proteomes" id="UP001222325">
    <property type="component" value="Unassembled WGS sequence"/>
</dbReference>
<reference evidence="1" key="1">
    <citation type="submission" date="2023-03" db="EMBL/GenBank/DDBJ databases">
        <title>Massive genome expansion in bonnet fungi (Mycena s.s.) driven by repeated elements and novel gene families across ecological guilds.</title>
        <authorList>
            <consortium name="Lawrence Berkeley National Laboratory"/>
            <person name="Harder C.B."/>
            <person name="Miyauchi S."/>
            <person name="Viragh M."/>
            <person name="Kuo A."/>
            <person name="Thoen E."/>
            <person name="Andreopoulos B."/>
            <person name="Lu D."/>
            <person name="Skrede I."/>
            <person name="Drula E."/>
            <person name="Henrissat B."/>
            <person name="Morin E."/>
            <person name="Kohler A."/>
            <person name="Barry K."/>
            <person name="LaButti K."/>
            <person name="Morin E."/>
            <person name="Salamov A."/>
            <person name="Lipzen A."/>
            <person name="Mereny Z."/>
            <person name="Hegedus B."/>
            <person name="Baldrian P."/>
            <person name="Stursova M."/>
            <person name="Weitz H."/>
            <person name="Taylor A."/>
            <person name="Grigoriev I.V."/>
            <person name="Nagy L.G."/>
            <person name="Martin F."/>
            <person name="Kauserud H."/>
        </authorList>
    </citation>
    <scope>NUCLEOTIDE SEQUENCE</scope>
    <source>
        <strain evidence="1">CBHHK173m</strain>
    </source>
</reference>
<keyword evidence="2" id="KW-1185">Reference proteome</keyword>
<proteinExistence type="predicted"/>
<comment type="caution">
    <text evidence="1">The sequence shown here is derived from an EMBL/GenBank/DDBJ whole genome shotgun (WGS) entry which is preliminary data.</text>
</comment>
<dbReference type="EMBL" id="JARJCN010000042">
    <property type="protein sequence ID" value="KAJ7083131.1"/>
    <property type="molecule type" value="Genomic_DNA"/>
</dbReference>
<gene>
    <name evidence="1" type="ORF">B0H15DRAFT_952153</name>
</gene>
<protein>
    <submittedName>
        <fullName evidence="1">Uncharacterized protein</fullName>
    </submittedName>
</protein>
<name>A0AAD6XRU2_9AGAR</name>